<comment type="catalytic activity">
    <reaction evidence="1">
        <text>S-ubiquitinyl-[E2 ubiquitin-conjugating enzyme]-L-cysteine + [acceptor protein]-L-lysine = [E2 ubiquitin-conjugating enzyme]-L-cysteine + N(6)-ubiquitinyl-[acceptor protein]-L-lysine.</text>
        <dbReference type="EC" id="2.3.2.27"/>
    </reaction>
</comment>
<dbReference type="SUPFAM" id="SSF57850">
    <property type="entry name" value="RING/U-box"/>
    <property type="match status" value="1"/>
</dbReference>
<protein>
    <recommendedName>
        <fullName evidence="3">RING-type E3 ubiquitin transferase</fullName>
        <ecNumber evidence="3">2.3.2.27</ecNumber>
    </recommendedName>
</protein>
<feature type="region of interest" description="Disordered" evidence="8">
    <location>
        <begin position="309"/>
        <end position="365"/>
    </location>
</feature>
<feature type="compositionally biased region" description="Basic and acidic residues" evidence="8">
    <location>
        <begin position="1"/>
        <end position="16"/>
    </location>
</feature>
<evidence type="ECO:0000313" key="12">
    <source>
        <dbReference type="Proteomes" id="UP000825935"/>
    </source>
</evidence>
<dbReference type="OrthoDB" id="4062651at2759"/>
<dbReference type="InterPro" id="IPR006016">
    <property type="entry name" value="UspA"/>
</dbReference>
<evidence type="ECO:0000256" key="2">
    <source>
        <dbReference type="ARBA" id="ARBA00004906"/>
    </source>
</evidence>
<evidence type="ECO:0000256" key="1">
    <source>
        <dbReference type="ARBA" id="ARBA00000900"/>
    </source>
</evidence>
<comment type="pathway">
    <text evidence="2">Protein modification; protein ubiquitination.</text>
</comment>
<name>A0A8T2U193_CERRI</name>
<dbReference type="InterPro" id="IPR000719">
    <property type="entry name" value="Prot_kinase_dom"/>
</dbReference>
<dbReference type="InterPro" id="IPR013083">
    <property type="entry name" value="Znf_RING/FYVE/PHD"/>
</dbReference>
<dbReference type="Pfam" id="PF07714">
    <property type="entry name" value="PK_Tyr_Ser-Thr"/>
    <property type="match status" value="1"/>
</dbReference>
<evidence type="ECO:0000259" key="10">
    <source>
        <dbReference type="PROSITE" id="PS51698"/>
    </source>
</evidence>
<evidence type="ECO:0000256" key="7">
    <source>
        <dbReference type="SAM" id="Coils"/>
    </source>
</evidence>
<dbReference type="PANTHER" id="PTHR45647">
    <property type="entry name" value="OS02G0152300 PROTEIN"/>
    <property type="match status" value="1"/>
</dbReference>
<dbReference type="SUPFAM" id="SSF56112">
    <property type="entry name" value="Protein kinase-like (PK-like)"/>
    <property type="match status" value="1"/>
</dbReference>
<feature type="region of interest" description="Disordered" evidence="8">
    <location>
        <begin position="389"/>
        <end position="413"/>
    </location>
</feature>
<feature type="compositionally biased region" description="Low complexity" evidence="8">
    <location>
        <begin position="190"/>
        <end position="203"/>
    </location>
</feature>
<evidence type="ECO:0000256" key="3">
    <source>
        <dbReference type="ARBA" id="ARBA00012483"/>
    </source>
</evidence>
<proteinExistence type="predicted"/>
<dbReference type="EC" id="2.3.2.27" evidence="3"/>
<reference evidence="11" key="1">
    <citation type="submission" date="2021-08" db="EMBL/GenBank/DDBJ databases">
        <title>WGS assembly of Ceratopteris richardii.</title>
        <authorList>
            <person name="Marchant D.B."/>
            <person name="Chen G."/>
            <person name="Jenkins J."/>
            <person name="Shu S."/>
            <person name="Leebens-Mack J."/>
            <person name="Grimwood J."/>
            <person name="Schmutz J."/>
            <person name="Soltis P."/>
            <person name="Soltis D."/>
            <person name="Chen Z.-H."/>
        </authorList>
    </citation>
    <scope>NUCLEOTIDE SEQUENCE</scope>
    <source>
        <strain evidence="11">Whitten #5841</strain>
        <tissue evidence="11">Leaf</tissue>
    </source>
</reference>
<dbReference type="GO" id="GO:0016567">
    <property type="term" value="P:protein ubiquitination"/>
    <property type="evidence" value="ECO:0007669"/>
    <property type="project" value="InterPro"/>
</dbReference>
<dbReference type="InterPro" id="IPR017441">
    <property type="entry name" value="Protein_kinase_ATP_BS"/>
</dbReference>
<dbReference type="SUPFAM" id="SSF52402">
    <property type="entry name" value="Adenine nucleotide alpha hydrolases-like"/>
    <property type="match status" value="1"/>
</dbReference>
<feature type="domain" description="Protein kinase" evidence="9">
    <location>
        <begin position="622"/>
        <end position="898"/>
    </location>
</feature>
<keyword evidence="4" id="KW-0808">Transferase</keyword>
<dbReference type="GO" id="GO:0004672">
    <property type="term" value="F:protein kinase activity"/>
    <property type="evidence" value="ECO:0007669"/>
    <property type="project" value="InterPro"/>
</dbReference>
<keyword evidence="7" id="KW-0175">Coiled coil</keyword>
<comment type="caution">
    <text evidence="11">The sequence shown here is derived from an EMBL/GenBank/DDBJ whole genome shotgun (WGS) entry which is preliminary data.</text>
</comment>
<feature type="domain" description="U-box" evidence="10">
    <location>
        <begin position="903"/>
        <end position="976"/>
    </location>
</feature>
<dbReference type="Gene3D" id="1.10.510.10">
    <property type="entry name" value="Transferase(Phosphotransferase) domain 1"/>
    <property type="match status" value="1"/>
</dbReference>
<dbReference type="InterPro" id="IPR003613">
    <property type="entry name" value="Ubox_domain"/>
</dbReference>
<feature type="region of interest" description="Disordered" evidence="8">
    <location>
        <begin position="188"/>
        <end position="235"/>
    </location>
</feature>
<dbReference type="InterPro" id="IPR011009">
    <property type="entry name" value="Kinase-like_dom_sf"/>
</dbReference>
<dbReference type="Gene3D" id="3.30.200.20">
    <property type="entry name" value="Phosphorylase Kinase, domain 1"/>
    <property type="match status" value="1"/>
</dbReference>
<dbReference type="SMART" id="SM00504">
    <property type="entry name" value="Ubox"/>
    <property type="match status" value="1"/>
</dbReference>
<dbReference type="EMBL" id="CM035415">
    <property type="protein sequence ID" value="KAH7427573.1"/>
    <property type="molecule type" value="Genomic_DNA"/>
</dbReference>
<feature type="binding site" evidence="6">
    <location>
        <position position="649"/>
    </location>
    <ligand>
        <name>ATP</name>
        <dbReference type="ChEBI" id="CHEBI:30616"/>
    </ligand>
</feature>
<evidence type="ECO:0000259" key="9">
    <source>
        <dbReference type="PROSITE" id="PS50011"/>
    </source>
</evidence>
<organism evidence="11 12">
    <name type="scientific">Ceratopteris richardii</name>
    <name type="common">Triangle waterfern</name>
    <dbReference type="NCBI Taxonomy" id="49495"/>
    <lineage>
        <taxon>Eukaryota</taxon>
        <taxon>Viridiplantae</taxon>
        <taxon>Streptophyta</taxon>
        <taxon>Embryophyta</taxon>
        <taxon>Tracheophyta</taxon>
        <taxon>Polypodiopsida</taxon>
        <taxon>Polypodiidae</taxon>
        <taxon>Polypodiales</taxon>
        <taxon>Pteridineae</taxon>
        <taxon>Pteridaceae</taxon>
        <taxon>Parkerioideae</taxon>
        <taxon>Ceratopteris</taxon>
    </lineage>
</organism>
<dbReference type="GO" id="GO:0061630">
    <property type="term" value="F:ubiquitin protein ligase activity"/>
    <property type="evidence" value="ECO:0007669"/>
    <property type="project" value="UniProtKB-EC"/>
</dbReference>
<keyword evidence="6" id="KW-0067">ATP-binding</keyword>
<keyword evidence="5" id="KW-0833">Ubl conjugation pathway</keyword>
<dbReference type="Gene3D" id="3.30.40.10">
    <property type="entry name" value="Zinc/RING finger domain, C3HC4 (zinc finger)"/>
    <property type="match status" value="1"/>
</dbReference>
<evidence type="ECO:0000313" key="11">
    <source>
        <dbReference type="EMBL" id="KAH7427573.1"/>
    </source>
</evidence>
<dbReference type="Gene3D" id="3.40.50.620">
    <property type="entry name" value="HUPs"/>
    <property type="match status" value="1"/>
</dbReference>
<keyword evidence="6" id="KW-0547">Nucleotide-binding</keyword>
<dbReference type="Pfam" id="PF04564">
    <property type="entry name" value="U-box"/>
    <property type="match status" value="1"/>
</dbReference>
<dbReference type="GO" id="GO:0005524">
    <property type="term" value="F:ATP binding"/>
    <property type="evidence" value="ECO:0007669"/>
    <property type="project" value="UniProtKB-UniRule"/>
</dbReference>
<dbReference type="PROSITE" id="PS00107">
    <property type="entry name" value="PROTEIN_KINASE_ATP"/>
    <property type="match status" value="1"/>
</dbReference>
<dbReference type="Pfam" id="PF00582">
    <property type="entry name" value="Usp"/>
    <property type="match status" value="1"/>
</dbReference>
<feature type="coiled-coil region" evidence="7">
    <location>
        <begin position="471"/>
        <end position="585"/>
    </location>
</feature>
<dbReference type="PROSITE" id="PS51698">
    <property type="entry name" value="U_BOX"/>
    <property type="match status" value="1"/>
</dbReference>
<gene>
    <name evidence="11" type="ORF">KP509_10G049900</name>
</gene>
<dbReference type="CDD" id="cd16655">
    <property type="entry name" value="RING-Ubox_WDSUB1-like"/>
    <property type="match status" value="1"/>
</dbReference>
<dbReference type="Proteomes" id="UP000825935">
    <property type="component" value="Chromosome 10"/>
</dbReference>
<evidence type="ECO:0000256" key="5">
    <source>
        <dbReference type="ARBA" id="ARBA00022786"/>
    </source>
</evidence>
<dbReference type="CDD" id="cd01989">
    <property type="entry name" value="USP_STK_Ubox_N"/>
    <property type="match status" value="1"/>
</dbReference>
<dbReference type="PANTHER" id="PTHR45647:SF139">
    <property type="entry name" value="OS02G0152300 PROTEIN"/>
    <property type="match status" value="1"/>
</dbReference>
<evidence type="ECO:0000256" key="6">
    <source>
        <dbReference type="PROSITE-ProRule" id="PRU10141"/>
    </source>
</evidence>
<dbReference type="InterPro" id="IPR014729">
    <property type="entry name" value="Rossmann-like_a/b/a_fold"/>
</dbReference>
<feature type="region of interest" description="Disordered" evidence="8">
    <location>
        <begin position="1"/>
        <end position="23"/>
    </location>
</feature>
<accession>A0A8T2U193</accession>
<evidence type="ECO:0000256" key="4">
    <source>
        <dbReference type="ARBA" id="ARBA00022679"/>
    </source>
</evidence>
<evidence type="ECO:0000256" key="8">
    <source>
        <dbReference type="SAM" id="MobiDB-lite"/>
    </source>
</evidence>
<dbReference type="InterPro" id="IPR001245">
    <property type="entry name" value="Ser-Thr/Tyr_kinase_cat_dom"/>
</dbReference>
<sequence>MQLLEEIKEERDENEPLHGTPRFGVGISTSQNGRLALKWALEKIISPQACVVLLHVQTPLRSIPNGIGGKYPVENVSQEAIKMYKEQRFQDIEKIMKECRILCEKKKIRTETYYVNHGSVQKGLVDQISKLGITSLVLGKSPQNSFTRALKKDIPTYVSKNAPKFCTVVVVCKGKLFSIKDAKQPHIQFSSTRSSNSAATDATASERSETSFGVDTEQDEPRTSGHIEDDDDDAADDYVDEDKVRAWHELKDDKSSNSGSYSLGFLESSSKVLLQNGLVNGAKNDSIASSTTRIHSSMDWTRSFNHEASKDIHEPWSSPDKNGQTAESPPGRNNLDDGTATTNNEPQECINAEPQGDIGSSPSSATSIYMTMDDSEIILYPNLDPLFQSSKDIEKPPNPRITMEPSVQTTSRAGEGVEASLKIELLENEAHVASDLDFLLNEAKVSARLARRQLEKQTNHLRKTAEVIAKIKRLTAERDAAVQEAKSAILKASIEKTKYEEAIAALKNQQLLQKKIEEEAQRNQETRTELEYLKKLVDNYSVEASMARQQAEEERYRYQETLLKLEEVTKKLETESHLRKEVEERASQEAIAKLEAVMALRKHERKYSEYTIRELQTATNGFHDDSKLGEGRYGSVYKGELYNSSVAIKVLASEGLGDDEFYKEVKLISQIYHPHIVALLGACPEKGCLVYEYMVNGSLEDCLNCKDGIPPLPWYVRFRICLEIATALLFLHSHPIPIIHRNLKPGNILFDHHFRSKIGDTGIAKLILNNVTMFRESTLAGTMAYIDPDYQRTGILSCETDVYSLGIIMLQLLTGKPAMGVTDLVEEAVENGRLEDVLDKSAGAWPLSEATALACLSMQCAEPRRRHRPNLETKVLPELERIQSAASTAATCAKLPFFNEKPLVPNFFICPISQAIMKNPHMAADGFTYEYEFIKLWLQQNDTSPMTNLTFNHKNLMPNHKLQSSIREWQESGLLP</sequence>
<keyword evidence="12" id="KW-1185">Reference proteome</keyword>
<dbReference type="PROSITE" id="PS50011">
    <property type="entry name" value="PROTEIN_KINASE_DOM"/>
    <property type="match status" value="1"/>
</dbReference>
<dbReference type="InterPro" id="IPR051348">
    <property type="entry name" value="U-box_ubiquitin_ligases"/>
</dbReference>
<dbReference type="AlphaFoldDB" id="A0A8T2U193"/>